<organism evidence="2 3">
    <name type="scientific">Polarella glacialis</name>
    <name type="common">Dinoflagellate</name>
    <dbReference type="NCBI Taxonomy" id="89957"/>
    <lineage>
        <taxon>Eukaryota</taxon>
        <taxon>Sar</taxon>
        <taxon>Alveolata</taxon>
        <taxon>Dinophyceae</taxon>
        <taxon>Suessiales</taxon>
        <taxon>Suessiaceae</taxon>
        <taxon>Polarella</taxon>
    </lineage>
</organism>
<protein>
    <recommendedName>
        <fullName evidence="1">DUF7869 domain-containing protein</fullName>
    </recommendedName>
</protein>
<feature type="domain" description="DUF7869" evidence="1">
    <location>
        <begin position="411"/>
        <end position="570"/>
    </location>
</feature>
<reference evidence="2" key="1">
    <citation type="submission" date="2021-02" db="EMBL/GenBank/DDBJ databases">
        <authorList>
            <person name="Dougan E. K."/>
            <person name="Rhodes N."/>
            <person name="Thang M."/>
            <person name="Chan C."/>
        </authorList>
    </citation>
    <scope>NUCLEOTIDE SEQUENCE</scope>
</reference>
<dbReference type="InterPro" id="IPR057191">
    <property type="entry name" value="DUF7869"/>
</dbReference>
<comment type="caution">
    <text evidence="2">The sequence shown here is derived from an EMBL/GenBank/DDBJ whole genome shotgun (WGS) entry which is preliminary data.</text>
</comment>
<dbReference type="AlphaFoldDB" id="A0A813LP77"/>
<dbReference type="Proteomes" id="UP000626109">
    <property type="component" value="Unassembled WGS sequence"/>
</dbReference>
<name>A0A813LP77_POLGL</name>
<gene>
    <name evidence="2" type="ORF">PGLA2088_LOCUS45100</name>
</gene>
<sequence length="804" mass="90767">MAFQIVETLSDDDAPVPVCQESSADNASGIALSLGQPDSGDASCDNTKRPKYSLEADKGWLSSLVRRQCRCTRGKRNQQLGRVSCMVPFRAATLLGELVTHRHSFRTLGKPDQDRMIFESLKDLVVAGDTVHHSVLGHRVCTKVYQLLWGIGGSRYNRIREAVDSGATCPPMDMRFLTRPYADDVSHEKRSAVASFLEELYESVAETLPDELHGVAVILASATDNVLDPSDAYADALVRQKKRGRPPLSKGRRGRRRKHPVLDYCGADKCDMRFLPPGTMYEYYQQLTAVSSVTVSFKLFWSVWRDHSASRLRFRQKRQHATCAICMRRKLLIRGLSHHAVARQRQTAAYHAHLKKQYGDRLSYWASRGLSRLRAGTSTIIIDGMDRAKFMYPRREEAMSSKEFSGMIRPRLHIVGVIVHGHFTLFAVSEMNVAKDSNTTIGILSHVLQLLESRGVDLSTKSLHIQADNCCREVKNNPRFFRWAATLVAKRKIFRCDISFLTTGHSHEDIDQLFGSLATYIARHNFVDTPAAFRDLIAQFLKNYKRPYEPDSYVVMFDRVRDWKGYHEAHYEMILKGVGGPGAPHVFSFDRIYDLGGTFDNVDNLFWQKHGAAMSHSDVVLRTKQYMSDADYVMVLLYLPLAVVDLLPSGLPRAFGALRPIATEYADMIRKYTAYMRRPPFDTAMTNVANHLDDWVAGQSAAVPLLAADVCSLAYGPAMLLPPRQHGPLVSMHNIDPVAYDVALGNLSNLCALRLSYDRSSWLKRKYDAIALLWQSGVPWTESMNLVGKIMDQEPDTQPKRRKK</sequence>
<evidence type="ECO:0000313" key="2">
    <source>
        <dbReference type="EMBL" id="CAE8728394.1"/>
    </source>
</evidence>
<dbReference type="PANTHER" id="PTHR33153:SF3">
    <property type="entry name" value="TRAFFICKING PROTEIN PARTICLE COMPLEX SUBUNIT 11 DOMAIN-CONTAINING PROTEIN"/>
    <property type="match status" value="1"/>
</dbReference>
<accession>A0A813LP77</accession>
<evidence type="ECO:0000313" key="3">
    <source>
        <dbReference type="Proteomes" id="UP000626109"/>
    </source>
</evidence>
<evidence type="ECO:0000259" key="1">
    <source>
        <dbReference type="Pfam" id="PF25273"/>
    </source>
</evidence>
<proteinExistence type="predicted"/>
<dbReference type="PANTHER" id="PTHR33153">
    <property type="entry name" value="MYND-TYPE DOMAIN-CONTAINING PROTEIN"/>
    <property type="match status" value="1"/>
</dbReference>
<dbReference type="EMBL" id="CAJNNW010035544">
    <property type="protein sequence ID" value="CAE8728394.1"/>
    <property type="molecule type" value="Genomic_DNA"/>
</dbReference>
<dbReference type="Pfam" id="PF25273">
    <property type="entry name" value="DUF7869"/>
    <property type="match status" value="1"/>
</dbReference>